<dbReference type="PANTHER" id="PTHR34204">
    <property type="entry name" value="RNA-BINDING ASCH DOMAIN PROTEIN"/>
    <property type="match status" value="1"/>
</dbReference>
<evidence type="ECO:0000313" key="2">
    <source>
        <dbReference type="Proteomes" id="UP001153076"/>
    </source>
</evidence>
<dbReference type="EMBL" id="JAKOGI010000734">
    <property type="protein sequence ID" value="KAJ8430989.1"/>
    <property type="molecule type" value="Genomic_DNA"/>
</dbReference>
<comment type="caution">
    <text evidence="1">The sequence shown here is derived from an EMBL/GenBank/DDBJ whole genome shotgun (WGS) entry which is preliminary data.</text>
</comment>
<sequence length="395" mass="43962">MEENGVSPPSPEFSPVQLSSCIEDLVKFVLQCSINGVDLGLSAEFCSGLLRDEDEVVDDGVQSSNSQSSTQSDLSEGVPLYPLYKHLASALKHWIVSGSFFSPCENALPIGGYDSLKPIKDKWNELVSQKGSELVTMLKSIKFRLHVQEPFFSQLKVGQKIVEGRCATGDYTRLQDVHHYASFVEMLEAESLEKVLPGVLSIEEDLAVLFLGERVYRRFYTKEKEQLNGVLAICVGRPASQPYSMLSDIIVGLGYRGIQSLLGLKQTVGTIPQMLPPPRSTLLSSFTLPHKHEVKGCGLTDGARALAKHVNRCSSNYWGIFEGNDSAKNRLALEVITRIILHCCWMNVHIVQPHDAVFEIRVADGYGARWSKDGTKFIGFLEPYMEDGHSKKWRH</sequence>
<dbReference type="OrthoDB" id="112749at2759"/>
<dbReference type="SUPFAM" id="SSF88697">
    <property type="entry name" value="PUA domain-like"/>
    <property type="match status" value="1"/>
</dbReference>
<dbReference type="AlphaFoldDB" id="A0A9Q1JU19"/>
<gene>
    <name evidence="1" type="ORF">Cgig2_027702</name>
</gene>
<evidence type="ECO:0000313" key="1">
    <source>
        <dbReference type="EMBL" id="KAJ8430989.1"/>
    </source>
</evidence>
<dbReference type="Proteomes" id="UP001153076">
    <property type="component" value="Unassembled WGS sequence"/>
</dbReference>
<dbReference type="InterPro" id="IPR015947">
    <property type="entry name" value="PUA-like_sf"/>
</dbReference>
<dbReference type="Gene3D" id="2.30.130.30">
    <property type="entry name" value="Hypothetical protein"/>
    <property type="match status" value="2"/>
</dbReference>
<keyword evidence="2" id="KW-1185">Reference proteome</keyword>
<organism evidence="1 2">
    <name type="scientific">Carnegiea gigantea</name>
    <dbReference type="NCBI Taxonomy" id="171969"/>
    <lineage>
        <taxon>Eukaryota</taxon>
        <taxon>Viridiplantae</taxon>
        <taxon>Streptophyta</taxon>
        <taxon>Embryophyta</taxon>
        <taxon>Tracheophyta</taxon>
        <taxon>Spermatophyta</taxon>
        <taxon>Magnoliopsida</taxon>
        <taxon>eudicotyledons</taxon>
        <taxon>Gunneridae</taxon>
        <taxon>Pentapetalae</taxon>
        <taxon>Caryophyllales</taxon>
        <taxon>Cactineae</taxon>
        <taxon>Cactaceae</taxon>
        <taxon>Cactoideae</taxon>
        <taxon>Echinocereeae</taxon>
        <taxon>Carnegiea</taxon>
    </lineage>
</organism>
<evidence type="ECO:0008006" key="3">
    <source>
        <dbReference type="Google" id="ProtNLM"/>
    </source>
</evidence>
<proteinExistence type="predicted"/>
<protein>
    <recommendedName>
        <fullName evidence="3">ASCH domain-containing protein</fullName>
    </recommendedName>
</protein>
<dbReference type="PANTHER" id="PTHR34204:SF2">
    <property type="entry name" value="RNA-BINDING ASCH DOMAIN PROTEIN"/>
    <property type="match status" value="1"/>
</dbReference>
<name>A0A9Q1JU19_9CARY</name>
<reference evidence="1" key="1">
    <citation type="submission" date="2022-04" db="EMBL/GenBank/DDBJ databases">
        <title>Carnegiea gigantea Genome sequencing and assembly v2.</title>
        <authorList>
            <person name="Copetti D."/>
            <person name="Sanderson M.J."/>
            <person name="Burquez A."/>
            <person name="Wojciechowski M.F."/>
        </authorList>
    </citation>
    <scope>NUCLEOTIDE SEQUENCE</scope>
    <source>
        <strain evidence="1">SGP5-SGP5p</strain>
        <tissue evidence="1">Aerial part</tissue>
    </source>
</reference>
<accession>A0A9Q1JU19</accession>